<evidence type="ECO:0000313" key="3">
    <source>
        <dbReference type="Proteomes" id="UP001219518"/>
    </source>
</evidence>
<evidence type="ECO:0000256" key="1">
    <source>
        <dbReference type="SAM" id="SignalP"/>
    </source>
</evidence>
<feature type="chain" id="PRO_5041985423" evidence="1">
    <location>
        <begin position="22"/>
        <end position="125"/>
    </location>
</feature>
<keyword evidence="1" id="KW-0732">Signal</keyword>
<evidence type="ECO:0000313" key="2">
    <source>
        <dbReference type="EMBL" id="KAK3910205.1"/>
    </source>
</evidence>
<comment type="caution">
    <text evidence="2">The sequence shown here is derived from an EMBL/GenBank/DDBJ whole genome shotgun (WGS) entry which is preliminary data.</text>
</comment>
<name>A0AAE1L8H6_9NEOP</name>
<reference evidence="2" key="2">
    <citation type="journal article" date="2023" name="BMC Genomics">
        <title>Pest status, molecular evolution, and epigenetic factors derived from the genome assembly of Frankliniella fusca, a thysanopteran phytovirus vector.</title>
        <authorList>
            <person name="Catto M.A."/>
            <person name="Labadie P.E."/>
            <person name="Jacobson A.L."/>
            <person name="Kennedy G.G."/>
            <person name="Srinivasan R."/>
            <person name="Hunt B.G."/>
        </authorList>
    </citation>
    <scope>NUCLEOTIDE SEQUENCE</scope>
    <source>
        <strain evidence="2">PL_HMW_Pooled</strain>
    </source>
</reference>
<gene>
    <name evidence="2" type="ORF">KUF71_004079</name>
</gene>
<protein>
    <submittedName>
        <fullName evidence="2">DNA repair protein REV1</fullName>
    </submittedName>
</protein>
<reference evidence="2" key="1">
    <citation type="submission" date="2021-07" db="EMBL/GenBank/DDBJ databases">
        <authorList>
            <person name="Catto M.A."/>
            <person name="Jacobson A."/>
            <person name="Kennedy G."/>
            <person name="Labadie P."/>
            <person name="Hunt B.G."/>
            <person name="Srinivasan R."/>
        </authorList>
    </citation>
    <scope>NUCLEOTIDE SEQUENCE</scope>
    <source>
        <strain evidence="2">PL_HMW_Pooled</strain>
        <tissue evidence="2">Head</tissue>
    </source>
</reference>
<dbReference type="AlphaFoldDB" id="A0AAE1L8H6"/>
<dbReference type="EMBL" id="JAHWGI010000148">
    <property type="protein sequence ID" value="KAK3910205.1"/>
    <property type="molecule type" value="Genomic_DNA"/>
</dbReference>
<keyword evidence="3" id="KW-1185">Reference proteome</keyword>
<feature type="signal peptide" evidence="1">
    <location>
        <begin position="1"/>
        <end position="21"/>
    </location>
</feature>
<accession>A0AAE1L8H6</accession>
<dbReference type="Proteomes" id="UP001219518">
    <property type="component" value="Unassembled WGS sequence"/>
</dbReference>
<sequence length="125" mass="14070">MAPKLILLFVVLALASIGVLAGPQNKQHLTLERPSCNGFKTSALNFQIQSCARYLHPQQYSRPGSFYADYVQDYIEKHKDCSSDTIINVLTDSLDTYNYYYDAENQKVVDCVKLSLSSGVCCMWS</sequence>
<organism evidence="2 3">
    <name type="scientific">Frankliniella fusca</name>
    <dbReference type="NCBI Taxonomy" id="407009"/>
    <lineage>
        <taxon>Eukaryota</taxon>
        <taxon>Metazoa</taxon>
        <taxon>Ecdysozoa</taxon>
        <taxon>Arthropoda</taxon>
        <taxon>Hexapoda</taxon>
        <taxon>Insecta</taxon>
        <taxon>Pterygota</taxon>
        <taxon>Neoptera</taxon>
        <taxon>Paraneoptera</taxon>
        <taxon>Thysanoptera</taxon>
        <taxon>Terebrantia</taxon>
        <taxon>Thripoidea</taxon>
        <taxon>Thripidae</taxon>
        <taxon>Frankliniella</taxon>
    </lineage>
</organism>
<proteinExistence type="predicted"/>